<comment type="caution">
    <text evidence="1">The sequence shown here is derived from an EMBL/GenBank/DDBJ whole genome shotgun (WGS) entry which is preliminary data.</text>
</comment>
<proteinExistence type="predicted"/>
<sequence>MLPIHLLSPSHTRPT</sequence>
<protein>
    <submittedName>
        <fullName evidence="1">Uncharacterized protein</fullName>
    </submittedName>
</protein>
<evidence type="ECO:0000313" key="1">
    <source>
        <dbReference type="EMBL" id="KAF0760324.1"/>
    </source>
</evidence>
<accession>A0A6G0YRX1</accession>
<reference evidence="1 2" key="1">
    <citation type="submission" date="2019-08" db="EMBL/GenBank/DDBJ databases">
        <title>Whole genome of Aphis craccivora.</title>
        <authorList>
            <person name="Voronova N.V."/>
            <person name="Shulinski R.S."/>
            <person name="Bandarenka Y.V."/>
            <person name="Zhorov D.G."/>
            <person name="Warner D."/>
        </authorList>
    </citation>
    <scope>NUCLEOTIDE SEQUENCE [LARGE SCALE GENOMIC DNA]</scope>
    <source>
        <strain evidence="1">180601</strain>
        <tissue evidence="1">Whole Body</tissue>
    </source>
</reference>
<gene>
    <name evidence="1" type="ORF">FWK35_00008009</name>
</gene>
<name>A0A6G0YRX1_APHCR</name>
<dbReference type="Proteomes" id="UP000478052">
    <property type="component" value="Unassembled WGS sequence"/>
</dbReference>
<keyword evidence="2" id="KW-1185">Reference proteome</keyword>
<evidence type="ECO:0000313" key="2">
    <source>
        <dbReference type="Proteomes" id="UP000478052"/>
    </source>
</evidence>
<organism evidence="1 2">
    <name type="scientific">Aphis craccivora</name>
    <name type="common">Cowpea aphid</name>
    <dbReference type="NCBI Taxonomy" id="307492"/>
    <lineage>
        <taxon>Eukaryota</taxon>
        <taxon>Metazoa</taxon>
        <taxon>Ecdysozoa</taxon>
        <taxon>Arthropoda</taxon>
        <taxon>Hexapoda</taxon>
        <taxon>Insecta</taxon>
        <taxon>Pterygota</taxon>
        <taxon>Neoptera</taxon>
        <taxon>Paraneoptera</taxon>
        <taxon>Hemiptera</taxon>
        <taxon>Sternorrhyncha</taxon>
        <taxon>Aphidomorpha</taxon>
        <taxon>Aphidoidea</taxon>
        <taxon>Aphididae</taxon>
        <taxon>Aphidini</taxon>
        <taxon>Aphis</taxon>
        <taxon>Aphis</taxon>
    </lineage>
</organism>
<dbReference type="EMBL" id="VUJU01002712">
    <property type="protein sequence ID" value="KAF0760324.1"/>
    <property type="molecule type" value="Genomic_DNA"/>
</dbReference>